<feature type="region of interest" description="Disordered" evidence="1">
    <location>
        <begin position="1"/>
        <end position="26"/>
    </location>
</feature>
<feature type="transmembrane region" description="Helical" evidence="2">
    <location>
        <begin position="140"/>
        <end position="157"/>
    </location>
</feature>
<feature type="transmembrane region" description="Helical" evidence="2">
    <location>
        <begin position="91"/>
        <end position="110"/>
    </location>
</feature>
<feature type="transmembrane region" description="Helical" evidence="2">
    <location>
        <begin position="62"/>
        <end position="79"/>
    </location>
</feature>
<evidence type="ECO:0000256" key="2">
    <source>
        <dbReference type="SAM" id="Phobius"/>
    </source>
</evidence>
<evidence type="ECO:0000313" key="3">
    <source>
        <dbReference type="EMBL" id="GAA4460033.1"/>
    </source>
</evidence>
<name>A0ABP8N5W6_9BACT</name>
<feature type="transmembrane region" description="Helical" evidence="2">
    <location>
        <begin position="38"/>
        <end position="56"/>
    </location>
</feature>
<feature type="transmembrane region" description="Helical" evidence="2">
    <location>
        <begin position="116"/>
        <end position="133"/>
    </location>
</feature>
<keyword evidence="2" id="KW-0472">Membrane</keyword>
<dbReference type="Proteomes" id="UP001500840">
    <property type="component" value="Unassembled WGS sequence"/>
</dbReference>
<keyword evidence="2" id="KW-0812">Transmembrane</keyword>
<protein>
    <submittedName>
        <fullName evidence="3">Uncharacterized protein</fullName>
    </submittedName>
</protein>
<accession>A0ABP8N5W6</accession>
<reference evidence="4" key="1">
    <citation type="journal article" date="2019" name="Int. J. Syst. Evol. Microbiol.">
        <title>The Global Catalogue of Microorganisms (GCM) 10K type strain sequencing project: providing services to taxonomists for standard genome sequencing and annotation.</title>
        <authorList>
            <consortium name="The Broad Institute Genomics Platform"/>
            <consortium name="The Broad Institute Genome Sequencing Center for Infectious Disease"/>
            <person name="Wu L."/>
            <person name="Ma J."/>
        </authorList>
    </citation>
    <scope>NUCLEOTIDE SEQUENCE [LARGE SCALE GENOMIC DNA]</scope>
    <source>
        <strain evidence="4">JCM 17759</strain>
    </source>
</reference>
<feature type="transmembrane region" description="Helical" evidence="2">
    <location>
        <begin position="195"/>
        <end position="219"/>
    </location>
</feature>
<dbReference type="EMBL" id="BAABGA010000049">
    <property type="protein sequence ID" value="GAA4460033.1"/>
    <property type="molecule type" value="Genomic_DNA"/>
</dbReference>
<organism evidence="3 4">
    <name type="scientific">Novipirellula rosea</name>
    <dbReference type="NCBI Taxonomy" id="1031540"/>
    <lineage>
        <taxon>Bacteria</taxon>
        <taxon>Pseudomonadati</taxon>
        <taxon>Planctomycetota</taxon>
        <taxon>Planctomycetia</taxon>
        <taxon>Pirellulales</taxon>
        <taxon>Pirellulaceae</taxon>
        <taxon>Novipirellula</taxon>
    </lineage>
</organism>
<keyword evidence="2" id="KW-1133">Transmembrane helix</keyword>
<comment type="caution">
    <text evidence="3">The sequence shown here is derived from an EMBL/GenBank/DDBJ whole genome shotgun (WGS) entry which is preliminary data.</text>
</comment>
<evidence type="ECO:0000313" key="4">
    <source>
        <dbReference type="Proteomes" id="UP001500840"/>
    </source>
</evidence>
<evidence type="ECO:0000256" key="1">
    <source>
        <dbReference type="SAM" id="MobiDB-lite"/>
    </source>
</evidence>
<sequence length="222" mass="23484">MESQHHEVQSMADEIVSDSGQPSSLADSPRDELLQFRLSTIFVLTLIASILAVFLRPRGNDLMIAGMVSTISSLAFGMLVGKVRPPLMQRVFWGVVVAAMMQAVVSNTILLDRKGIYGWPIAAGFAAVVAAGNSNLYRRMIQGAIAAATVVAIYMVSLPTDSITGFANTICAAIGGALLAVLVDVVNFLQRRTTVPLPITGLALVLVAMAFATVAPTLIPGW</sequence>
<gene>
    <name evidence="3" type="ORF">GCM10023156_40430</name>
</gene>
<keyword evidence="4" id="KW-1185">Reference proteome</keyword>
<proteinExistence type="predicted"/>
<feature type="transmembrane region" description="Helical" evidence="2">
    <location>
        <begin position="163"/>
        <end position="183"/>
    </location>
</feature>